<organism evidence="1 2">
    <name type="scientific">Oceanibacterium hippocampi</name>
    <dbReference type="NCBI Taxonomy" id="745714"/>
    <lineage>
        <taxon>Bacteria</taxon>
        <taxon>Pseudomonadati</taxon>
        <taxon>Pseudomonadota</taxon>
        <taxon>Alphaproteobacteria</taxon>
        <taxon>Sneathiellales</taxon>
        <taxon>Sneathiellaceae</taxon>
        <taxon>Oceanibacterium</taxon>
    </lineage>
</organism>
<evidence type="ECO:0000313" key="1">
    <source>
        <dbReference type="EMBL" id="SLN30766.1"/>
    </source>
</evidence>
<dbReference type="RefSeq" id="WP_085882344.1">
    <property type="nucleotide sequence ID" value="NZ_FWFR01000001.1"/>
</dbReference>
<evidence type="ECO:0000313" key="2">
    <source>
        <dbReference type="Proteomes" id="UP000193200"/>
    </source>
</evidence>
<dbReference type="EMBL" id="FWFR01000001">
    <property type="protein sequence ID" value="SLN30766.1"/>
    <property type="molecule type" value="Genomic_DNA"/>
</dbReference>
<dbReference type="OrthoDB" id="8445575at2"/>
<reference evidence="1 2" key="1">
    <citation type="submission" date="2017-03" db="EMBL/GenBank/DDBJ databases">
        <authorList>
            <person name="Afonso C.L."/>
            <person name="Miller P.J."/>
            <person name="Scott M.A."/>
            <person name="Spackman E."/>
            <person name="Goraichik I."/>
            <person name="Dimitrov K.M."/>
            <person name="Suarez D.L."/>
            <person name="Swayne D.E."/>
        </authorList>
    </citation>
    <scope>NUCLEOTIDE SEQUENCE [LARGE SCALE GENOMIC DNA]</scope>
    <source>
        <strain evidence="1 2">CECT 7691</strain>
    </source>
</reference>
<keyword evidence="2" id="KW-1185">Reference proteome</keyword>
<dbReference type="AlphaFoldDB" id="A0A1Y5S6C8"/>
<accession>A0A1Y5S6C8</accession>
<name>A0A1Y5S6C8_9PROT</name>
<dbReference type="InParanoid" id="A0A1Y5S6C8"/>
<gene>
    <name evidence="1" type="ORF">OCH7691_01084</name>
</gene>
<protein>
    <submittedName>
        <fullName evidence="1">Uncharacterized protein</fullName>
    </submittedName>
</protein>
<proteinExistence type="predicted"/>
<dbReference type="Proteomes" id="UP000193200">
    <property type="component" value="Unassembled WGS sequence"/>
</dbReference>
<sequence length="364" mass="38880">MVTADGPPYRVDMSRVDYDISYVDQVYLPVAMAPLGNPDVGRIGTVQGLTGFRAVLTRFLADRPGWPTYRGDPPYPGPRIPGAYNVLVGGPDLTAAGATVDAMRALYAHCTTAAGDDEPCPAIRAVDDLFRRNYAHYLTLDCAPHATLTADSLLRHVHGWVPFNRNCTGGAAANPLQETPGVDYPAAVGHYLALQYLPSGAFNPYVGLIHDAGYLGMSAYAFSIDDAVGNMNESGDGLIVVVGGPQGLVNPRPYDRKALIHVNLGQPGSGRPAWSDYGICTDRPDRAINPAFPSFQVATVAYPCTISLSDSRDRVYRFVIANPPPDPAVRCDAGATGDMLAWCRAVTPDGDGTAWYLDTPPPLD</sequence>